<feature type="compositionally biased region" description="Basic and acidic residues" evidence="2">
    <location>
        <begin position="107"/>
        <end position="119"/>
    </location>
</feature>
<dbReference type="InterPro" id="IPR002475">
    <property type="entry name" value="Bcl2-like"/>
</dbReference>
<proteinExistence type="predicted"/>
<feature type="compositionally biased region" description="Acidic residues" evidence="2">
    <location>
        <begin position="206"/>
        <end position="216"/>
    </location>
</feature>
<feature type="region of interest" description="Disordered" evidence="2">
    <location>
        <begin position="148"/>
        <end position="167"/>
    </location>
</feature>
<evidence type="ECO:0000313" key="3">
    <source>
        <dbReference type="EMBL" id="EKC19320.1"/>
    </source>
</evidence>
<dbReference type="PROSITE" id="PS50062">
    <property type="entry name" value="BCL2_FAMILY"/>
    <property type="match status" value="1"/>
</dbReference>
<feature type="compositionally biased region" description="Basic residues" evidence="2">
    <location>
        <begin position="262"/>
        <end position="271"/>
    </location>
</feature>
<evidence type="ECO:0000256" key="2">
    <source>
        <dbReference type="SAM" id="MobiDB-lite"/>
    </source>
</evidence>
<dbReference type="InterPro" id="IPR036834">
    <property type="entry name" value="Bcl-2-like_sf"/>
</dbReference>
<feature type="compositionally biased region" description="Polar residues" evidence="2">
    <location>
        <begin position="53"/>
        <end position="70"/>
    </location>
</feature>
<feature type="compositionally biased region" description="Basic and acidic residues" evidence="2">
    <location>
        <begin position="242"/>
        <end position="256"/>
    </location>
</feature>
<feature type="compositionally biased region" description="Basic residues" evidence="2">
    <location>
        <begin position="351"/>
        <end position="364"/>
    </location>
</feature>
<sequence>MPPPSEQEIKAEVRKILEQFLKKQLLNNNEEESAIPTGFQRVSVEDVVETDGPGSTSTSREGSRYSSKTSCARCRSEASQSIPTSSIRSLTDNTIDFPFIDEDENEVDHSDKDHSERSKSLPSNILSSVKIQDKNSLALSKSLSPTKLREVINNGPPLNKASEKGDRELSLYSSEDFLQTGSGLKDIEEIGISRGRQRLKSGTESGTDDTDYEEEVISPNRKKKSIFTRLKERMNRSLSRGRIKENEENKRTRSRSEGSVIIKRRKPRKKKDIGSSVDKVSDVVQNVHTHKHGHVEQHHYSNGNKSGMLMESEVWESTDVTGESEHKHEERHSNIRESKEQPSDGENGIMRRLKKMTSFKKSKKNKSDSPSSKASKSDEVDFDHKRPKSPKTDFGRSVSSGQGYQERVHMNGDHSRQTTTTTVVTGTQIQGCTDENLPEGPIKGEVMDLAKKNKSFVLDFETCERQQRRLLPDGSFDTTVQQHVKVKHFDEGHDIEVDGTEDQAMCPRHAASGQPNPEKDRLYTAVAEKLAHIGDHYMATSPLSDSTSSSVDHTATRRVSARTPNLPGVDERDSDGLTQLERQLRDKFREVGDTFSLDISPDSVKDAAMEIAKQATYQKFQEVVDNKIGPGNSWDQIAAVFYLTKKAVTLAGVGGAVALQVKDLAAEYVADKFATWIVDQGGWGKHLSVLAPPELNENITVKINFSKCYNVRGTQQILHMEQGPRSKILEVFRINTYSNSPGTNRNCLWMGGGFTIDNHTTVTFSSSRGRPIPDSVCRSTSFTDFPDEYLHIRLQELSR</sequence>
<dbReference type="GO" id="GO:0006915">
    <property type="term" value="P:apoptotic process"/>
    <property type="evidence" value="ECO:0007669"/>
    <property type="project" value="UniProtKB-KW"/>
</dbReference>
<dbReference type="SUPFAM" id="SSF56854">
    <property type="entry name" value="Bcl-2 inhibitors of programmed cell death"/>
    <property type="match status" value="1"/>
</dbReference>
<gene>
    <name evidence="3" type="ORF">CGI_10008806</name>
</gene>
<feature type="compositionally biased region" description="Polar residues" evidence="2">
    <location>
        <begin position="77"/>
        <end position="94"/>
    </location>
</feature>
<dbReference type="InParanoid" id="K1PS96"/>
<organism evidence="3">
    <name type="scientific">Magallana gigas</name>
    <name type="common">Pacific oyster</name>
    <name type="synonym">Crassostrea gigas</name>
    <dbReference type="NCBI Taxonomy" id="29159"/>
    <lineage>
        <taxon>Eukaryota</taxon>
        <taxon>Metazoa</taxon>
        <taxon>Spiralia</taxon>
        <taxon>Lophotrochozoa</taxon>
        <taxon>Mollusca</taxon>
        <taxon>Bivalvia</taxon>
        <taxon>Autobranchia</taxon>
        <taxon>Pteriomorphia</taxon>
        <taxon>Ostreida</taxon>
        <taxon>Ostreoidea</taxon>
        <taxon>Ostreidae</taxon>
        <taxon>Magallana</taxon>
    </lineage>
</organism>
<evidence type="ECO:0000256" key="1">
    <source>
        <dbReference type="ARBA" id="ARBA00022703"/>
    </source>
</evidence>
<dbReference type="AlphaFoldDB" id="K1PS96"/>
<dbReference type="Gene3D" id="1.10.437.10">
    <property type="entry name" value="Blc2-like"/>
    <property type="match status" value="1"/>
</dbReference>
<accession>K1PS96</accession>
<dbReference type="HOGENOM" id="CLU_352059_0_0_1"/>
<feature type="region of interest" description="Disordered" evidence="2">
    <location>
        <begin position="47"/>
        <end position="127"/>
    </location>
</feature>
<protein>
    <submittedName>
        <fullName evidence="3">Uncharacterized protein</fullName>
    </submittedName>
</protein>
<reference evidence="3" key="1">
    <citation type="journal article" date="2012" name="Nature">
        <title>The oyster genome reveals stress adaptation and complexity of shell formation.</title>
        <authorList>
            <person name="Zhang G."/>
            <person name="Fang X."/>
            <person name="Guo X."/>
            <person name="Li L."/>
            <person name="Luo R."/>
            <person name="Xu F."/>
            <person name="Yang P."/>
            <person name="Zhang L."/>
            <person name="Wang X."/>
            <person name="Qi H."/>
            <person name="Xiong Z."/>
            <person name="Que H."/>
            <person name="Xie Y."/>
            <person name="Holland P.W."/>
            <person name="Paps J."/>
            <person name="Zhu Y."/>
            <person name="Wu F."/>
            <person name="Chen Y."/>
            <person name="Wang J."/>
            <person name="Peng C."/>
            <person name="Meng J."/>
            <person name="Yang L."/>
            <person name="Liu J."/>
            <person name="Wen B."/>
            <person name="Zhang N."/>
            <person name="Huang Z."/>
            <person name="Zhu Q."/>
            <person name="Feng Y."/>
            <person name="Mount A."/>
            <person name="Hedgecock D."/>
            <person name="Xu Z."/>
            <person name="Liu Y."/>
            <person name="Domazet-Loso T."/>
            <person name="Du Y."/>
            <person name="Sun X."/>
            <person name="Zhang S."/>
            <person name="Liu B."/>
            <person name="Cheng P."/>
            <person name="Jiang X."/>
            <person name="Li J."/>
            <person name="Fan D."/>
            <person name="Wang W."/>
            <person name="Fu W."/>
            <person name="Wang T."/>
            <person name="Wang B."/>
            <person name="Zhang J."/>
            <person name="Peng Z."/>
            <person name="Li Y."/>
            <person name="Li N."/>
            <person name="Wang J."/>
            <person name="Chen M."/>
            <person name="He Y."/>
            <person name="Tan F."/>
            <person name="Song X."/>
            <person name="Zheng Q."/>
            <person name="Huang R."/>
            <person name="Yang H."/>
            <person name="Du X."/>
            <person name="Chen L."/>
            <person name="Yang M."/>
            <person name="Gaffney P.M."/>
            <person name="Wang S."/>
            <person name="Luo L."/>
            <person name="She Z."/>
            <person name="Ming Y."/>
            <person name="Huang W."/>
            <person name="Zhang S."/>
            <person name="Huang B."/>
            <person name="Zhang Y."/>
            <person name="Qu T."/>
            <person name="Ni P."/>
            <person name="Miao G."/>
            <person name="Wang J."/>
            <person name="Wang Q."/>
            <person name="Steinberg C.E."/>
            <person name="Wang H."/>
            <person name="Li N."/>
            <person name="Qian L."/>
            <person name="Zhang G."/>
            <person name="Li Y."/>
            <person name="Yang H."/>
            <person name="Liu X."/>
            <person name="Wang J."/>
            <person name="Yin Y."/>
            <person name="Wang J."/>
        </authorList>
    </citation>
    <scope>NUCLEOTIDE SEQUENCE [LARGE SCALE GENOMIC DNA]</scope>
    <source>
        <strain evidence="3">05x7-T-G4-1.051#20</strain>
    </source>
</reference>
<feature type="compositionally biased region" description="Basic and acidic residues" evidence="2">
    <location>
        <begin position="375"/>
        <end position="394"/>
    </location>
</feature>
<dbReference type="EMBL" id="JH817204">
    <property type="protein sequence ID" value="EKC19320.1"/>
    <property type="molecule type" value="Genomic_DNA"/>
</dbReference>
<keyword evidence="1" id="KW-0053">Apoptosis</keyword>
<dbReference type="GO" id="GO:0042981">
    <property type="term" value="P:regulation of apoptotic process"/>
    <property type="evidence" value="ECO:0007669"/>
    <property type="project" value="InterPro"/>
</dbReference>
<feature type="region of interest" description="Disordered" evidence="2">
    <location>
        <begin position="195"/>
        <end position="403"/>
    </location>
</feature>
<name>K1PS96_MAGGI</name>
<feature type="compositionally biased region" description="Basic and acidic residues" evidence="2">
    <location>
        <begin position="323"/>
        <end position="342"/>
    </location>
</feature>